<reference evidence="1" key="2">
    <citation type="journal article" date="2024" name="Heliyon">
        <title>Complete genome sequence of the novel virulent phage PMBT24 infecting Enterocloster bolteae from the human gut.</title>
        <authorList>
            <person name="Sprotte S."/>
            <person name="Brinks E."/>
            <person name="Neve H."/>
            <person name="Franz C.M.A.P."/>
        </authorList>
    </citation>
    <scope>NUCLEOTIDE SEQUENCE</scope>
</reference>
<evidence type="ECO:0000313" key="1">
    <source>
        <dbReference type="EMBL" id="WDQ45484.1"/>
    </source>
</evidence>
<sequence length="92" mass="11209">MKEIKKDKVFQYTGMYIPVEVKRPNFFINAFKRKVLYFVGNTFMIKNSFKYVDSFMRINEIIYVGDYIVEDEEGIVHMIRKKEFENNYKIVE</sequence>
<name>A0AAT9TRJ1_9CAUD</name>
<organism evidence="1">
    <name type="scientific">Enterocloster phage PMBT24</name>
    <dbReference type="NCBI Taxonomy" id="3025413"/>
    <lineage>
        <taxon>Viruses</taxon>
        <taxon>Duplodnaviria</taxon>
        <taxon>Heunggongvirae</taxon>
        <taxon>Uroviricota</taxon>
        <taxon>Caudoviricetes</taxon>
    </lineage>
</organism>
<accession>A0AAT9TRJ1</accession>
<protein>
    <submittedName>
        <fullName evidence="1">Uncharacterized protein</fullName>
    </submittedName>
</protein>
<proteinExistence type="predicted"/>
<reference evidence="1" key="1">
    <citation type="submission" date="2023-01" db="EMBL/GenBank/DDBJ databases">
        <authorList>
            <person name="Sprotte S."/>
            <person name="Brinks E."/>
        </authorList>
    </citation>
    <scope>NUCLEOTIDE SEQUENCE</scope>
</reference>
<dbReference type="EMBL" id="OQ326496">
    <property type="protein sequence ID" value="WDQ45484.1"/>
    <property type="molecule type" value="Genomic_DNA"/>
</dbReference>